<keyword evidence="3" id="KW-0862">Zinc</keyword>
<gene>
    <name evidence="7" type="ORF">ACJIZ3_000142</name>
</gene>
<proteinExistence type="predicted"/>
<dbReference type="AlphaFoldDB" id="A0ABD3RBR6"/>
<feature type="domain" description="SWIM-type" evidence="6">
    <location>
        <begin position="487"/>
        <end position="534"/>
    </location>
</feature>
<dbReference type="InterPro" id="IPR001623">
    <property type="entry name" value="DnaJ_domain"/>
</dbReference>
<dbReference type="SMART" id="SM00575">
    <property type="entry name" value="ZnF_PMZ"/>
    <property type="match status" value="1"/>
</dbReference>
<reference evidence="7 8" key="1">
    <citation type="submission" date="2024-12" db="EMBL/GenBank/DDBJ databases">
        <title>The unique morphological basis and parallel evolutionary history of personate flowers in Penstemon.</title>
        <authorList>
            <person name="Depatie T.H."/>
            <person name="Wessinger C.A."/>
        </authorList>
    </citation>
    <scope>NUCLEOTIDE SEQUENCE [LARGE SCALE GENOMIC DNA]</scope>
    <source>
        <strain evidence="7">WTNN_2</strain>
        <tissue evidence="7">Leaf</tissue>
    </source>
</reference>
<evidence type="ECO:0000256" key="5">
    <source>
        <dbReference type="SAM" id="MobiDB-lite"/>
    </source>
</evidence>
<keyword evidence="1" id="KW-0479">Metal-binding</keyword>
<evidence type="ECO:0000256" key="1">
    <source>
        <dbReference type="ARBA" id="ARBA00022723"/>
    </source>
</evidence>
<comment type="caution">
    <text evidence="7">The sequence shown here is derived from an EMBL/GenBank/DDBJ whole genome shotgun (WGS) entry which is preliminary data.</text>
</comment>
<evidence type="ECO:0000256" key="4">
    <source>
        <dbReference type="PROSITE-ProRule" id="PRU00325"/>
    </source>
</evidence>
<dbReference type="Proteomes" id="UP001634393">
    <property type="component" value="Unassembled WGS sequence"/>
</dbReference>
<evidence type="ECO:0000313" key="8">
    <source>
        <dbReference type="Proteomes" id="UP001634393"/>
    </source>
</evidence>
<dbReference type="EMBL" id="JBJXBP010000225">
    <property type="protein sequence ID" value="KAL3809191.1"/>
    <property type="molecule type" value="Genomic_DNA"/>
</dbReference>
<dbReference type="InterPro" id="IPR007527">
    <property type="entry name" value="Znf_SWIM"/>
</dbReference>
<evidence type="ECO:0000313" key="7">
    <source>
        <dbReference type="EMBL" id="KAL3809191.1"/>
    </source>
</evidence>
<protein>
    <recommendedName>
        <fullName evidence="6">SWIM-type domain-containing protein</fullName>
    </recommendedName>
</protein>
<evidence type="ECO:0000259" key="6">
    <source>
        <dbReference type="PROSITE" id="PS50966"/>
    </source>
</evidence>
<dbReference type="InterPro" id="IPR006564">
    <property type="entry name" value="Znf_PMZ"/>
</dbReference>
<dbReference type="InterPro" id="IPR004330">
    <property type="entry name" value="FAR1_DNA_bnd_dom"/>
</dbReference>
<evidence type="ECO:0000256" key="2">
    <source>
        <dbReference type="ARBA" id="ARBA00022771"/>
    </source>
</evidence>
<feature type="region of interest" description="Disordered" evidence="5">
    <location>
        <begin position="621"/>
        <end position="706"/>
    </location>
</feature>
<dbReference type="InterPro" id="IPR018289">
    <property type="entry name" value="MULE_transposase_dom"/>
</dbReference>
<feature type="compositionally biased region" description="Basic residues" evidence="5">
    <location>
        <begin position="659"/>
        <end position="670"/>
    </location>
</feature>
<dbReference type="PANTHER" id="PTHR47718:SF17">
    <property type="entry name" value="PROTEIN FAR1-RELATED SEQUENCE 5-LIKE"/>
    <property type="match status" value="1"/>
</dbReference>
<sequence length="770" mass="89640">MIVYSENEAYELYNRYALEKGFSIRKHQKRYVHGTNQLRERSFVCSKQGFRYDYRELEIIKREQLDTRTGCMACISFKIDKGVWEIVRFNDDHNHDLALPEHRHLLRSGRSIPTATKGVIDSFVNAGIGPTKARSYIAKEMGGVTNITFTSRDCHNYVQSRRLNLIEPTDAQMLINHFKLKQTQDPMFFYTMQLDNENRLTNFFWRDGISKLDGDCFGDVVIFDTTFRTNKYNMVCAPFVGINHHWQNVLLGCAFLLDETTSSFTWVFEAFLEAMGKAPETIFTDQDQAMANAIQKVFPNTCHRLCDWHIFKNAALKIPHLYGKSDFQKKFSKCFYGCDTEEEFELTWKEMIEKWNASENKWLKTLYSLKKKWCPAFSHDFFSANVKSTQRSESMNNVFHRVSRKTLTLTEFVDHYEETTEKQREAETNEDFRSNQGKPHLRVPVGILNHAASLYTCKIFGMFNKEFESAAAENIVEHFSDVTTHFYTLQKEGYRRKHIVQFKPFDFTITCSCKKFEAMGLWCCHIMRILNVNTNTTRIPQQYIVRRWTKRAKEGMTIDRYNEPIQTKAKESKTTRLNKLMRKAFYAMNLAAFDEKTVQMSEESMEHLIQKITDYKRSLDVSDTTNSDSVVQPNDTLSDKITVLNPPSLRPKGETNARIKSRNEKRKRKTTNVDPRNISNVSQTSKHGVKGLTPSSPKKKNNFPTSNELGKCSEYLSHDLYAILRLTPLQGHDTELIANQYRSLALLLNPQNNRFPFADQAFRLIGLHEA</sequence>
<feature type="compositionally biased region" description="Polar residues" evidence="5">
    <location>
        <begin position="672"/>
        <end position="686"/>
    </location>
</feature>
<organism evidence="7 8">
    <name type="scientific">Penstemon smallii</name>
    <dbReference type="NCBI Taxonomy" id="265156"/>
    <lineage>
        <taxon>Eukaryota</taxon>
        <taxon>Viridiplantae</taxon>
        <taxon>Streptophyta</taxon>
        <taxon>Embryophyta</taxon>
        <taxon>Tracheophyta</taxon>
        <taxon>Spermatophyta</taxon>
        <taxon>Magnoliopsida</taxon>
        <taxon>eudicotyledons</taxon>
        <taxon>Gunneridae</taxon>
        <taxon>Pentapetalae</taxon>
        <taxon>asterids</taxon>
        <taxon>lamiids</taxon>
        <taxon>Lamiales</taxon>
        <taxon>Plantaginaceae</taxon>
        <taxon>Cheloneae</taxon>
        <taxon>Penstemon</taxon>
    </lineage>
</organism>
<name>A0ABD3RBR6_9LAMI</name>
<accession>A0ABD3RBR6</accession>
<dbReference type="Pfam" id="PF03101">
    <property type="entry name" value="FAR1"/>
    <property type="match status" value="1"/>
</dbReference>
<evidence type="ECO:0000256" key="3">
    <source>
        <dbReference type="ARBA" id="ARBA00022833"/>
    </source>
</evidence>
<keyword evidence="2 4" id="KW-0863">Zinc-finger</keyword>
<dbReference type="PROSITE" id="PS50966">
    <property type="entry name" value="ZF_SWIM"/>
    <property type="match status" value="1"/>
</dbReference>
<dbReference type="Pfam" id="PF04434">
    <property type="entry name" value="SWIM"/>
    <property type="match status" value="1"/>
</dbReference>
<keyword evidence="8" id="KW-1185">Reference proteome</keyword>
<dbReference type="CDD" id="cd06257">
    <property type="entry name" value="DnaJ"/>
    <property type="match status" value="1"/>
</dbReference>
<dbReference type="GO" id="GO:0008270">
    <property type="term" value="F:zinc ion binding"/>
    <property type="evidence" value="ECO:0007669"/>
    <property type="project" value="UniProtKB-KW"/>
</dbReference>
<feature type="compositionally biased region" description="Polar residues" evidence="5">
    <location>
        <begin position="621"/>
        <end position="636"/>
    </location>
</feature>
<dbReference type="PANTHER" id="PTHR47718">
    <property type="entry name" value="OS01G0519700 PROTEIN"/>
    <property type="match status" value="1"/>
</dbReference>
<dbReference type="Pfam" id="PF10551">
    <property type="entry name" value="MULE"/>
    <property type="match status" value="1"/>
</dbReference>